<gene>
    <name evidence="2" type="ORF">K8V00_00115</name>
</gene>
<dbReference type="Proteomes" id="UP000707535">
    <property type="component" value="Unassembled WGS sequence"/>
</dbReference>
<protein>
    <submittedName>
        <fullName evidence="2">Uncharacterized protein</fullName>
    </submittedName>
</protein>
<sequence>MSFSKKIIAFLLLTVATFAVLGYVLFLCTYVILNFSWQVLLLAVAGAPVFLFFFKFLWHDI</sequence>
<evidence type="ECO:0000256" key="1">
    <source>
        <dbReference type="SAM" id="Phobius"/>
    </source>
</evidence>
<comment type="caution">
    <text evidence="2">The sequence shown here is derived from an EMBL/GenBank/DDBJ whole genome shotgun (WGS) entry which is preliminary data.</text>
</comment>
<accession>A0A921F8A3</accession>
<keyword evidence="1" id="KW-1133">Transmembrane helix</keyword>
<name>A0A921F8A3_9LACO</name>
<keyword evidence="1" id="KW-0472">Membrane</keyword>
<proteinExistence type="predicted"/>
<keyword evidence="1" id="KW-0812">Transmembrane</keyword>
<organism evidence="2 3">
    <name type="scientific">Ligilactobacillus acidipiscis</name>
    <dbReference type="NCBI Taxonomy" id="89059"/>
    <lineage>
        <taxon>Bacteria</taxon>
        <taxon>Bacillati</taxon>
        <taxon>Bacillota</taxon>
        <taxon>Bacilli</taxon>
        <taxon>Lactobacillales</taxon>
        <taxon>Lactobacillaceae</taxon>
        <taxon>Ligilactobacillus</taxon>
    </lineage>
</organism>
<dbReference type="RefSeq" id="WP_056971427.1">
    <property type="nucleotide sequence ID" value="NZ_DAIPSF010000028.1"/>
</dbReference>
<dbReference type="EMBL" id="DYXG01000002">
    <property type="protein sequence ID" value="HJE95997.1"/>
    <property type="molecule type" value="Genomic_DNA"/>
</dbReference>
<evidence type="ECO:0000313" key="2">
    <source>
        <dbReference type="EMBL" id="HJE95997.1"/>
    </source>
</evidence>
<feature type="transmembrane region" description="Helical" evidence="1">
    <location>
        <begin position="39"/>
        <end position="58"/>
    </location>
</feature>
<dbReference type="AlphaFoldDB" id="A0A921F8A3"/>
<feature type="transmembrane region" description="Helical" evidence="1">
    <location>
        <begin position="7"/>
        <end position="33"/>
    </location>
</feature>
<reference evidence="2" key="2">
    <citation type="submission" date="2021-09" db="EMBL/GenBank/DDBJ databases">
        <authorList>
            <person name="Gilroy R."/>
        </authorList>
    </citation>
    <scope>NUCLEOTIDE SEQUENCE</scope>
    <source>
        <strain evidence="2">CHK174-6876</strain>
    </source>
</reference>
<evidence type="ECO:0000313" key="3">
    <source>
        <dbReference type="Proteomes" id="UP000707535"/>
    </source>
</evidence>
<reference evidence="2" key="1">
    <citation type="journal article" date="2021" name="PeerJ">
        <title>Extensive microbial diversity within the chicken gut microbiome revealed by metagenomics and culture.</title>
        <authorList>
            <person name="Gilroy R."/>
            <person name="Ravi A."/>
            <person name="Getino M."/>
            <person name="Pursley I."/>
            <person name="Horton D.L."/>
            <person name="Alikhan N.F."/>
            <person name="Baker D."/>
            <person name="Gharbi K."/>
            <person name="Hall N."/>
            <person name="Watson M."/>
            <person name="Adriaenssens E.M."/>
            <person name="Foster-Nyarko E."/>
            <person name="Jarju S."/>
            <person name="Secka A."/>
            <person name="Antonio M."/>
            <person name="Oren A."/>
            <person name="Chaudhuri R.R."/>
            <person name="La Ragione R."/>
            <person name="Hildebrand F."/>
            <person name="Pallen M.J."/>
        </authorList>
    </citation>
    <scope>NUCLEOTIDE SEQUENCE</scope>
    <source>
        <strain evidence="2">CHK174-6876</strain>
    </source>
</reference>